<accession>A0AAN4ZPT8</accession>
<organism evidence="1 2">
    <name type="scientific">Pristionchus mayeri</name>
    <dbReference type="NCBI Taxonomy" id="1317129"/>
    <lineage>
        <taxon>Eukaryota</taxon>
        <taxon>Metazoa</taxon>
        <taxon>Ecdysozoa</taxon>
        <taxon>Nematoda</taxon>
        <taxon>Chromadorea</taxon>
        <taxon>Rhabditida</taxon>
        <taxon>Rhabditina</taxon>
        <taxon>Diplogasteromorpha</taxon>
        <taxon>Diplogasteroidea</taxon>
        <taxon>Neodiplogasteridae</taxon>
        <taxon>Pristionchus</taxon>
    </lineage>
</organism>
<comment type="caution">
    <text evidence="1">The sequence shown here is derived from an EMBL/GenBank/DDBJ whole genome shotgun (WGS) entry which is preliminary data.</text>
</comment>
<dbReference type="Proteomes" id="UP001328107">
    <property type="component" value="Unassembled WGS sequence"/>
</dbReference>
<keyword evidence="2" id="KW-1185">Reference proteome</keyword>
<reference evidence="2" key="1">
    <citation type="submission" date="2022-10" db="EMBL/GenBank/DDBJ databases">
        <title>Genome assembly of Pristionchus species.</title>
        <authorList>
            <person name="Yoshida K."/>
            <person name="Sommer R.J."/>
        </authorList>
    </citation>
    <scope>NUCLEOTIDE SEQUENCE [LARGE SCALE GENOMIC DNA]</scope>
    <source>
        <strain evidence="2">RS5460</strain>
    </source>
</reference>
<evidence type="ECO:0000313" key="1">
    <source>
        <dbReference type="EMBL" id="GMR43809.1"/>
    </source>
</evidence>
<evidence type="ECO:0000313" key="2">
    <source>
        <dbReference type="Proteomes" id="UP001328107"/>
    </source>
</evidence>
<dbReference type="EMBL" id="BTRK01000003">
    <property type="protein sequence ID" value="GMR43809.1"/>
    <property type="molecule type" value="Genomic_DNA"/>
</dbReference>
<gene>
    <name evidence="1" type="ORF">PMAYCL1PPCAC_14004</name>
</gene>
<protein>
    <submittedName>
        <fullName evidence="1">Uncharacterized protein</fullName>
    </submittedName>
</protein>
<dbReference type="AlphaFoldDB" id="A0AAN4ZPT8"/>
<sequence length="65" mass="7447">MRSISRDITNQHRRLTVFTSCVRVVSKFVLPTIIFATRSAMDAVTHCTVLMKSECEGGYCRQQYC</sequence>
<name>A0AAN4ZPT8_9BILA</name>
<proteinExistence type="predicted"/>